<dbReference type="SUPFAM" id="SSF49899">
    <property type="entry name" value="Concanavalin A-like lectins/glucanases"/>
    <property type="match status" value="1"/>
</dbReference>
<proteinExistence type="predicted"/>
<dbReference type="Proteomes" id="UP000035642">
    <property type="component" value="Unassembled WGS sequence"/>
</dbReference>
<dbReference type="SMART" id="SM00908">
    <property type="entry name" value="Gal-bind_lectin"/>
    <property type="match status" value="1"/>
</dbReference>
<reference evidence="4" key="1">
    <citation type="submission" date="2012-09" db="EMBL/GenBank/DDBJ databases">
        <authorList>
            <person name="Martin A.A."/>
        </authorList>
    </citation>
    <scope>NUCLEOTIDE SEQUENCE</scope>
</reference>
<protein>
    <submittedName>
        <fullName evidence="5">Galectin</fullName>
    </submittedName>
</protein>
<evidence type="ECO:0000313" key="4">
    <source>
        <dbReference type="Proteomes" id="UP000035642"/>
    </source>
</evidence>
<sequence>MIDSGASVVQFGNEFFNPNNPVEIPVTSFTYGKRLRVVLRTTDKKDKQFHKRIPDIVVHFNPRLMYILNSSFHGNWLQEELAPVAFPFESKDVHVNGNFLYEFRERQSGWSVSSIDIGGNVHIHSVHVA</sequence>
<feature type="domain" description="Galectin" evidence="2">
    <location>
        <begin position="20"/>
        <end position="129"/>
    </location>
</feature>
<evidence type="ECO:0000313" key="5">
    <source>
        <dbReference type="WBParaSite" id="ACAC_0000340301-mRNA-1"/>
    </source>
</evidence>
<organism evidence="4 5">
    <name type="scientific">Angiostrongylus cantonensis</name>
    <name type="common">Rat lungworm</name>
    <dbReference type="NCBI Taxonomy" id="6313"/>
    <lineage>
        <taxon>Eukaryota</taxon>
        <taxon>Metazoa</taxon>
        <taxon>Ecdysozoa</taxon>
        <taxon>Nematoda</taxon>
        <taxon>Chromadorea</taxon>
        <taxon>Rhabditida</taxon>
        <taxon>Rhabditina</taxon>
        <taxon>Rhabditomorpha</taxon>
        <taxon>Strongyloidea</taxon>
        <taxon>Metastrongylidae</taxon>
        <taxon>Angiostrongylus</taxon>
    </lineage>
</organism>
<dbReference type="Gene3D" id="2.60.120.200">
    <property type="match status" value="1"/>
</dbReference>
<dbReference type="AlphaFoldDB" id="A0A158P802"/>
<keyword evidence="4" id="KW-1185">Reference proteome</keyword>
<dbReference type="InterPro" id="IPR013320">
    <property type="entry name" value="ConA-like_dom_sf"/>
</dbReference>
<dbReference type="SMART" id="SM00276">
    <property type="entry name" value="GLECT"/>
    <property type="match status" value="1"/>
</dbReference>
<evidence type="ECO:0000259" key="3">
    <source>
        <dbReference type="SMART" id="SM00908"/>
    </source>
</evidence>
<evidence type="ECO:0000256" key="1">
    <source>
        <dbReference type="ARBA" id="ARBA00022734"/>
    </source>
</evidence>
<dbReference type="GO" id="GO:0030246">
    <property type="term" value="F:carbohydrate binding"/>
    <property type="evidence" value="ECO:0007669"/>
    <property type="project" value="UniProtKB-KW"/>
</dbReference>
<reference evidence="5" key="2">
    <citation type="submission" date="2016-04" db="UniProtKB">
        <authorList>
            <consortium name="WormBaseParasite"/>
        </authorList>
    </citation>
    <scope>IDENTIFICATION</scope>
</reference>
<dbReference type="InterPro" id="IPR001079">
    <property type="entry name" value="Galectin_CRD"/>
</dbReference>
<accession>A0A158P802</accession>
<dbReference type="WBParaSite" id="ACAC_0000340301-mRNA-1">
    <property type="protein sequence ID" value="ACAC_0000340301-mRNA-1"/>
    <property type="gene ID" value="ACAC_0000340301"/>
</dbReference>
<keyword evidence="1" id="KW-0430">Lectin</keyword>
<evidence type="ECO:0000259" key="2">
    <source>
        <dbReference type="SMART" id="SM00276"/>
    </source>
</evidence>
<feature type="domain" description="Galectin" evidence="3">
    <location>
        <begin position="25"/>
        <end position="128"/>
    </location>
</feature>
<name>A0A158P802_ANGCA</name>